<feature type="region of interest" description="Disordered" evidence="1">
    <location>
        <begin position="352"/>
        <end position="411"/>
    </location>
</feature>
<feature type="compositionally biased region" description="Pro residues" evidence="1">
    <location>
        <begin position="371"/>
        <end position="381"/>
    </location>
</feature>
<dbReference type="InterPro" id="IPR052336">
    <property type="entry name" value="MlaD_Phospholipid_Transporter"/>
</dbReference>
<evidence type="ECO:0000256" key="1">
    <source>
        <dbReference type="SAM" id="MobiDB-lite"/>
    </source>
</evidence>
<dbReference type="GO" id="GO:0005576">
    <property type="term" value="C:extracellular region"/>
    <property type="evidence" value="ECO:0007669"/>
    <property type="project" value="TreeGrafter"/>
</dbReference>
<dbReference type="Pfam" id="PF02470">
    <property type="entry name" value="MlaD"/>
    <property type="match status" value="1"/>
</dbReference>
<feature type="domain" description="Mammalian cell entry C-terminal" evidence="3">
    <location>
        <begin position="122"/>
        <end position="308"/>
    </location>
</feature>
<proteinExistence type="predicted"/>
<evidence type="ECO:0000313" key="4">
    <source>
        <dbReference type="EMBL" id="GEC20314.1"/>
    </source>
</evidence>
<evidence type="ECO:0000259" key="2">
    <source>
        <dbReference type="Pfam" id="PF02470"/>
    </source>
</evidence>
<dbReference type="InterPro" id="IPR024516">
    <property type="entry name" value="Mce_C"/>
</dbReference>
<comment type="caution">
    <text evidence="4">The sequence shown here is derived from an EMBL/GenBank/DDBJ whole genome shotgun (WGS) entry which is preliminary data.</text>
</comment>
<dbReference type="InterPro" id="IPR003399">
    <property type="entry name" value="Mce/MlaD"/>
</dbReference>
<dbReference type="OrthoDB" id="4741753at2"/>
<name>A0A4Y3WNE8_9PSEU</name>
<dbReference type="PANTHER" id="PTHR33371:SF16">
    <property type="entry name" value="MCE-FAMILY PROTEIN MCE3F"/>
    <property type="match status" value="1"/>
</dbReference>
<accession>A0A4Y3WNE8</accession>
<gene>
    <name evidence="4" type="ORF">PHY01_25970</name>
</gene>
<dbReference type="Proteomes" id="UP000320338">
    <property type="component" value="Unassembled WGS sequence"/>
</dbReference>
<dbReference type="AlphaFoldDB" id="A0A4Y3WNE8"/>
<sequence>MITRSTRIQLVAFLLLTVIGVGYTGFRYAGFGDVVGTTTYPVTMRLADSGGIFTGADVTYRGVSVGRVGPLTLTADGVDVRLDVERSAPDIPADVDAAVRNLSAIGEQYVDLQPASDGGPLLEGGSVIPVDRTTVPVPVEELVVGVDDLARSVPLESLQTVVSELGTAFEGTAGPLQRILSTTDAFSEDAVEALPQTLDLLRDGRTVLTTQNEVSGSFQNFSADLALLADQLATSDPDLRRLLETAPQASEQITGLLRESGNGLSVLLSDLLTVARVAEPRQAGIRQLLVTYPAFASVGYTVAPGDGTAHLGLAVNLFDPYPCTQGYEGTERRSGIDIADTPANADAYCAEPPGSPISVRGAQNVPRAETPTPPKDAPVGPPEGGVFAGAAPVGSQTPLTSPAQILTGLLP</sequence>
<dbReference type="PANTHER" id="PTHR33371">
    <property type="entry name" value="INTERMEMBRANE PHOSPHOLIPID TRANSPORT SYSTEM BINDING PROTEIN MLAD-RELATED"/>
    <property type="match status" value="1"/>
</dbReference>
<evidence type="ECO:0000313" key="5">
    <source>
        <dbReference type="Proteomes" id="UP000320338"/>
    </source>
</evidence>
<dbReference type="InterPro" id="IPR005693">
    <property type="entry name" value="Mce"/>
</dbReference>
<reference evidence="4 5" key="1">
    <citation type="submission" date="2019-06" db="EMBL/GenBank/DDBJ databases">
        <title>Whole genome shotgun sequence of Pseudonocardia hydrocarbonoxydans NBRC 14498.</title>
        <authorList>
            <person name="Hosoyama A."/>
            <person name="Uohara A."/>
            <person name="Ohji S."/>
            <person name="Ichikawa N."/>
        </authorList>
    </citation>
    <scope>NUCLEOTIDE SEQUENCE [LARGE SCALE GENOMIC DNA]</scope>
    <source>
        <strain evidence="4 5">NBRC 14498</strain>
    </source>
</reference>
<keyword evidence="5" id="KW-1185">Reference proteome</keyword>
<evidence type="ECO:0000259" key="3">
    <source>
        <dbReference type="Pfam" id="PF11887"/>
    </source>
</evidence>
<organism evidence="4 5">
    <name type="scientific">Pseudonocardia hydrocarbonoxydans</name>
    <dbReference type="NCBI Taxonomy" id="76726"/>
    <lineage>
        <taxon>Bacteria</taxon>
        <taxon>Bacillati</taxon>
        <taxon>Actinomycetota</taxon>
        <taxon>Actinomycetes</taxon>
        <taxon>Pseudonocardiales</taxon>
        <taxon>Pseudonocardiaceae</taxon>
        <taxon>Pseudonocardia</taxon>
    </lineage>
</organism>
<dbReference type="EMBL" id="BJNG01000018">
    <property type="protein sequence ID" value="GEC20314.1"/>
    <property type="molecule type" value="Genomic_DNA"/>
</dbReference>
<dbReference type="Pfam" id="PF11887">
    <property type="entry name" value="Mce4_CUP1"/>
    <property type="match status" value="1"/>
</dbReference>
<dbReference type="NCBIfam" id="TIGR00996">
    <property type="entry name" value="Mtu_fam_mce"/>
    <property type="match status" value="1"/>
</dbReference>
<feature type="compositionally biased region" description="Polar residues" evidence="1">
    <location>
        <begin position="394"/>
        <end position="404"/>
    </location>
</feature>
<protein>
    <submittedName>
        <fullName evidence="4">ABC transporter substrate-binding protein</fullName>
    </submittedName>
</protein>
<feature type="domain" description="Mce/MlaD" evidence="2">
    <location>
        <begin position="39"/>
        <end position="114"/>
    </location>
</feature>
<dbReference type="RefSeq" id="WP_141278843.1">
    <property type="nucleotide sequence ID" value="NZ_BAAARZ010000015.1"/>
</dbReference>